<keyword evidence="4 11" id="KW-0547">Nucleotide-binding</keyword>
<dbReference type="EMBL" id="LBWL01000007">
    <property type="protein sequence ID" value="KKR09392.1"/>
    <property type="molecule type" value="Genomic_DNA"/>
</dbReference>
<evidence type="ECO:0000256" key="3">
    <source>
        <dbReference type="ARBA" id="ARBA00022598"/>
    </source>
</evidence>
<comment type="similarity">
    <text evidence="10 11">Belongs to the class-I aminoacyl-tRNA synthetase family. TyrS type 1 subfamily.</text>
</comment>
<dbReference type="Proteomes" id="UP000033996">
    <property type="component" value="Unassembled WGS sequence"/>
</dbReference>
<dbReference type="GO" id="GO:0004831">
    <property type="term" value="F:tyrosine-tRNA ligase activity"/>
    <property type="evidence" value="ECO:0007669"/>
    <property type="project" value="UniProtKB-UniRule"/>
</dbReference>
<feature type="short sequence motif" description="'KMSKS' region" evidence="11">
    <location>
        <begin position="232"/>
        <end position="236"/>
    </location>
</feature>
<evidence type="ECO:0000256" key="11">
    <source>
        <dbReference type="HAMAP-Rule" id="MF_02006"/>
    </source>
</evidence>
<feature type="short sequence motif" description="'HIGH' region" evidence="11">
    <location>
        <begin position="42"/>
        <end position="51"/>
    </location>
</feature>
<dbReference type="CDD" id="cd00805">
    <property type="entry name" value="TyrRS_core"/>
    <property type="match status" value="1"/>
</dbReference>
<dbReference type="Pfam" id="PF22421">
    <property type="entry name" value="SYY_C-terminal"/>
    <property type="match status" value="1"/>
</dbReference>
<feature type="binding site" evidence="11">
    <location>
        <position position="37"/>
    </location>
    <ligand>
        <name>L-tyrosine</name>
        <dbReference type="ChEBI" id="CHEBI:58315"/>
    </ligand>
</feature>
<dbReference type="SUPFAM" id="SSF55174">
    <property type="entry name" value="Alpha-L RNA-binding motif"/>
    <property type="match status" value="1"/>
</dbReference>
<keyword evidence="3 11" id="KW-0436">Ligase</keyword>
<dbReference type="GO" id="GO:0042803">
    <property type="term" value="F:protein homodimerization activity"/>
    <property type="evidence" value="ECO:0007669"/>
    <property type="project" value="UniProtKB-ARBA"/>
</dbReference>
<evidence type="ECO:0000256" key="2">
    <source>
        <dbReference type="ARBA" id="ARBA00022490"/>
    </source>
</evidence>
<accession>A0A837HSM2</accession>
<dbReference type="InterPro" id="IPR036986">
    <property type="entry name" value="S4_RNA-bd_sf"/>
</dbReference>
<dbReference type="PROSITE" id="PS50889">
    <property type="entry name" value="S4"/>
    <property type="match status" value="1"/>
</dbReference>
<protein>
    <recommendedName>
        <fullName evidence="11">Tyrosine--tRNA ligase</fullName>
        <ecNumber evidence="11">6.1.1.1</ecNumber>
    </recommendedName>
    <alternativeName>
        <fullName evidence="11">Tyrosyl-tRNA synthetase</fullName>
        <shortName evidence="11">TyrRS</shortName>
    </alternativeName>
</protein>
<keyword evidence="2 11" id="KW-0963">Cytoplasm</keyword>
<dbReference type="EC" id="6.1.1.1" evidence="11"/>
<dbReference type="InterPro" id="IPR024107">
    <property type="entry name" value="Tyr-tRNA-ligase_bac_1"/>
</dbReference>
<dbReference type="FunFam" id="1.10.240.10:FF:000001">
    <property type="entry name" value="Tyrosine--tRNA ligase"/>
    <property type="match status" value="1"/>
</dbReference>
<dbReference type="PANTHER" id="PTHR11766">
    <property type="entry name" value="TYROSYL-TRNA SYNTHETASE"/>
    <property type="match status" value="1"/>
</dbReference>
<name>A0A837HSM2_9BACT</name>
<feature type="binding site" evidence="11">
    <location>
        <position position="172"/>
    </location>
    <ligand>
        <name>L-tyrosine</name>
        <dbReference type="ChEBI" id="CHEBI:58315"/>
    </ligand>
</feature>
<dbReference type="InterPro" id="IPR024088">
    <property type="entry name" value="Tyr-tRNA-ligase_bac-type"/>
</dbReference>
<dbReference type="GO" id="GO:0003723">
    <property type="term" value="F:RNA binding"/>
    <property type="evidence" value="ECO:0007669"/>
    <property type="project" value="UniProtKB-KW"/>
</dbReference>
<dbReference type="NCBIfam" id="TIGR00234">
    <property type="entry name" value="tyrS"/>
    <property type="match status" value="1"/>
</dbReference>
<dbReference type="HAMAP" id="MF_02006">
    <property type="entry name" value="Tyr_tRNA_synth_type1"/>
    <property type="match status" value="1"/>
</dbReference>
<evidence type="ECO:0000256" key="10">
    <source>
        <dbReference type="ARBA" id="ARBA00060965"/>
    </source>
</evidence>
<keyword evidence="7 11" id="KW-0648">Protein biosynthesis</keyword>
<feature type="binding site" evidence="11">
    <location>
        <position position="176"/>
    </location>
    <ligand>
        <name>L-tyrosine</name>
        <dbReference type="ChEBI" id="CHEBI:58315"/>
    </ligand>
</feature>
<evidence type="ECO:0000256" key="5">
    <source>
        <dbReference type="ARBA" id="ARBA00022840"/>
    </source>
</evidence>
<evidence type="ECO:0000256" key="4">
    <source>
        <dbReference type="ARBA" id="ARBA00022741"/>
    </source>
</evidence>
<dbReference type="InterPro" id="IPR002307">
    <property type="entry name" value="Tyr-tRNA-ligase"/>
</dbReference>
<gene>
    <name evidence="11" type="primary">tyrS</name>
    <name evidence="14" type="ORF">UT35_C0007G0002</name>
</gene>
<evidence type="ECO:0000256" key="9">
    <source>
        <dbReference type="ARBA" id="ARBA00048248"/>
    </source>
</evidence>
<dbReference type="PROSITE" id="PS00178">
    <property type="entry name" value="AA_TRNA_LIGASE_I"/>
    <property type="match status" value="1"/>
</dbReference>
<evidence type="ECO:0000256" key="12">
    <source>
        <dbReference type="PROSITE-ProRule" id="PRU00182"/>
    </source>
</evidence>
<comment type="subcellular location">
    <subcellularLocation>
        <location evidence="1 11">Cytoplasm</location>
    </subcellularLocation>
</comment>
<keyword evidence="6 12" id="KW-0694">RNA-binding</keyword>
<dbReference type="InterPro" id="IPR002305">
    <property type="entry name" value="aa-tRNA-synth_Ic"/>
</dbReference>
<evidence type="ECO:0000313" key="15">
    <source>
        <dbReference type="Proteomes" id="UP000033996"/>
    </source>
</evidence>
<evidence type="ECO:0000256" key="6">
    <source>
        <dbReference type="ARBA" id="ARBA00022884"/>
    </source>
</evidence>
<comment type="subunit">
    <text evidence="11">Homodimer.</text>
</comment>
<dbReference type="InterPro" id="IPR001412">
    <property type="entry name" value="aa-tRNA-synth_I_CS"/>
</dbReference>
<comment type="function">
    <text evidence="11">Catalyzes the attachment of tyrosine to tRNA(Tyr) in a two-step reaction: tyrosine is first activated by ATP to form Tyr-AMP and then transferred to the acceptor end of tRNA(Tyr).</text>
</comment>
<evidence type="ECO:0000256" key="1">
    <source>
        <dbReference type="ARBA" id="ARBA00004496"/>
    </source>
</evidence>
<dbReference type="InterPro" id="IPR054608">
    <property type="entry name" value="SYY-like_C"/>
</dbReference>
<dbReference type="Gene3D" id="1.10.240.10">
    <property type="entry name" value="Tyrosyl-Transfer RNA Synthetase"/>
    <property type="match status" value="1"/>
</dbReference>
<dbReference type="FunFam" id="3.40.50.620:FF:000008">
    <property type="entry name" value="Tyrosine--tRNA ligase"/>
    <property type="match status" value="1"/>
</dbReference>
<comment type="caution">
    <text evidence="14">The sequence shown here is derived from an EMBL/GenBank/DDBJ whole genome shotgun (WGS) entry which is preliminary data.</text>
</comment>
<keyword evidence="8 11" id="KW-0030">Aminoacyl-tRNA synthetase</keyword>
<comment type="catalytic activity">
    <reaction evidence="9 11">
        <text>tRNA(Tyr) + L-tyrosine + ATP = L-tyrosyl-tRNA(Tyr) + AMP + diphosphate + H(+)</text>
        <dbReference type="Rhea" id="RHEA:10220"/>
        <dbReference type="Rhea" id="RHEA-COMP:9706"/>
        <dbReference type="Rhea" id="RHEA-COMP:9707"/>
        <dbReference type="ChEBI" id="CHEBI:15378"/>
        <dbReference type="ChEBI" id="CHEBI:30616"/>
        <dbReference type="ChEBI" id="CHEBI:33019"/>
        <dbReference type="ChEBI" id="CHEBI:58315"/>
        <dbReference type="ChEBI" id="CHEBI:78442"/>
        <dbReference type="ChEBI" id="CHEBI:78536"/>
        <dbReference type="ChEBI" id="CHEBI:456215"/>
        <dbReference type="EC" id="6.1.1.1"/>
    </reaction>
</comment>
<evidence type="ECO:0000256" key="8">
    <source>
        <dbReference type="ARBA" id="ARBA00023146"/>
    </source>
</evidence>
<dbReference type="PRINTS" id="PR01040">
    <property type="entry name" value="TRNASYNTHTYR"/>
</dbReference>
<reference evidence="14 15" key="1">
    <citation type="journal article" date="2015" name="Nature">
        <title>rRNA introns, odd ribosomes, and small enigmatic genomes across a large radiation of phyla.</title>
        <authorList>
            <person name="Brown C.T."/>
            <person name="Hug L.A."/>
            <person name="Thomas B.C."/>
            <person name="Sharon I."/>
            <person name="Castelle C.J."/>
            <person name="Singh A."/>
            <person name="Wilkins M.J."/>
            <person name="Williams K.H."/>
            <person name="Banfield J.F."/>
        </authorList>
    </citation>
    <scope>NUCLEOTIDE SEQUENCE [LARGE SCALE GENOMIC DNA]</scope>
</reference>
<dbReference type="PANTHER" id="PTHR11766:SF0">
    <property type="entry name" value="TYROSINE--TRNA LIGASE, MITOCHONDRIAL"/>
    <property type="match status" value="1"/>
</dbReference>
<feature type="domain" description="Tyrosine--tRNA ligase SYY-like C-terminal" evidence="13">
    <location>
        <begin position="327"/>
        <end position="403"/>
    </location>
</feature>
<dbReference type="GO" id="GO:0006437">
    <property type="term" value="P:tyrosyl-tRNA aminoacylation"/>
    <property type="evidence" value="ECO:0007669"/>
    <property type="project" value="UniProtKB-UniRule"/>
</dbReference>
<organism evidence="14 15">
    <name type="scientific">Candidatus Yanofskybacteria bacterium GW2011_GWD1_39_16</name>
    <dbReference type="NCBI Taxonomy" id="1619030"/>
    <lineage>
        <taxon>Bacteria</taxon>
        <taxon>Candidatus Yanofskyibacteriota</taxon>
    </lineage>
</organism>
<proteinExistence type="inferred from homology"/>
<dbReference type="GO" id="GO:0005829">
    <property type="term" value="C:cytosol"/>
    <property type="evidence" value="ECO:0007669"/>
    <property type="project" value="TreeGrafter"/>
</dbReference>
<dbReference type="SUPFAM" id="SSF52374">
    <property type="entry name" value="Nucleotidylyl transferase"/>
    <property type="match status" value="1"/>
</dbReference>
<dbReference type="Gene3D" id="3.10.290.10">
    <property type="entry name" value="RNA-binding S4 domain"/>
    <property type="match status" value="1"/>
</dbReference>
<sequence length="408" mass="45720">MQNKKIYDSIKQRGFIQQQSDEKEIEKMINEGGVTFYVGFDPTADSMHVGHLLPIMAMAHLQRAGHKPIAIIGGGTTMIGDPSGKTEMRKILSRDEIESNGKKLLDQLKRYLDFSGDKALFINNADWLINLNYIEFLRDVGKYFRVNEMVKMEAYKLRLAREEGLSFLEFNYQLLQAYDFLVLFERYGCMLQMGGDDQWGNILAGVDLIRKSKGGTAYALTFPLLTTASGGKMGKTESGAVWLDAKRTSPYEYYQYWINSDDRDVEKFFKLFTFLAVEDISKICGQGLRSAKEILAYETTKITHGEKEADQAREASQKLFSGNVEDLDNVPTTKISANDLKSLTVLDLFVTSGLCSSKSEARKLISASGAYVNGQSVESESQAGPSLVKNGFIILRKGKKTFHKIIVA</sequence>
<evidence type="ECO:0000256" key="7">
    <source>
        <dbReference type="ARBA" id="ARBA00022917"/>
    </source>
</evidence>
<feature type="binding site" evidence="11">
    <location>
        <position position="235"/>
    </location>
    <ligand>
        <name>ATP</name>
        <dbReference type="ChEBI" id="CHEBI:30616"/>
    </ligand>
</feature>
<dbReference type="CDD" id="cd00165">
    <property type="entry name" value="S4"/>
    <property type="match status" value="1"/>
</dbReference>
<evidence type="ECO:0000313" key="14">
    <source>
        <dbReference type="EMBL" id="KKR09392.1"/>
    </source>
</evidence>
<dbReference type="AlphaFoldDB" id="A0A837HSM2"/>
<dbReference type="Pfam" id="PF00579">
    <property type="entry name" value="tRNA-synt_1b"/>
    <property type="match status" value="1"/>
</dbReference>
<dbReference type="GO" id="GO:0005524">
    <property type="term" value="F:ATP binding"/>
    <property type="evidence" value="ECO:0007669"/>
    <property type="project" value="UniProtKB-UniRule"/>
</dbReference>
<evidence type="ECO:0000259" key="13">
    <source>
        <dbReference type="Pfam" id="PF22421"/>
    </source>
</evidence>
<dbReference type="Gene3D" id="3.40.50.620">
    <property type="entry name" value="HUPs"/>
    <property type="match status" value="1"/>
</dbReference>
<keyword evidence="5 11" id="KW-0067">ATP-binding</keyword>
<dbReference type="InterPro" id="IPR014729">
    <property type="entry name" value="Rossmann-like_a/b/a_fold"/>
</dbReference>